<dbReference type="Proteomes" id="UP000265618">
    <property type="component" value="Unassembled WGS sequence"/>
</dbReference>
<gene>
    <name evidence="1" type="ORF">KIPB_015076</name>
</gene>
<name>A0A391PBJ1_9EUKA</name>
<accession>A0A391PBJ1</accession>
<dbReference type="AlphaFoldDB" id="A0A391PBJ1"/>
<proteinExistence type="predicted"/>
<sequence>IVRDASATLGVVQQRLEEKKKEAEVVHVLAAVRKKHEKEKEQFVSRFQEYKASATEHMTQIQQRASARVQVYYVVYA</sequence>
<protein>
    <submittedName>
        <fullName evidence="1">Uncharacterized protein</fullName>
    </submittedName>
</protein>
<evidence type="ECO:0000313" key="2">
    <source>
        <dbReference type="Proteomes" id="UP000265618"/>
    </source>
</evidence>
<evidence type="ECO:0000313" key="1">
    <source>
        <dbReference type="EMBL" id="GCA64692.1"/>
    </source>
</evidence>
<feature type="non-terminal residue" evidence="1">
    <location>
        <position position="1"/>
    </location>
</feature>
<keyword evidence="2" id="KW-1185">Reference proteome</keyword>
<organism evidence="1 2">
    <name type="scientific">Kipferlia bialata</name>
    <dbReference type="NCBI Taxonomy" id="797122"/>
    <lineage>
        <taxon>Eukaryota</taxon>
        <taxon>Metamonada</taxon>
        <taxon>Carpediemonas-like organisms</taxon>
        <taxon>Kipferlia</taxon>
    </lineage>
</organism>
<dbReference type="EMBL" id="BDIP01008188">
    <property type="protein sequence ID" value="GCA64692.1"/>
    <property type="molecule type" value="Genomic_DNA"/>
</dbReference>
<comment type="caution">
    <text evidence="1">The sequence shown here is derived from an EMBL/GenBank/DDBJ whole genome shotgun (WGS) entry which is preliminary data.</text>
</comment>
<reference evidence="1 2" key="1">
    <citation type="journal article" date="2018" name="PLoS ONE">
        <title>The draft genome of Kipferlia bialata reveals reductive genome evolution in fornicate parasites.</title>
        <authorList>
            <person name="Tanifuji G."/>
            <person name="Takabayashi S."/>
            <person name="Kume K."/>
            <person name="Takagi M."/>
            <person name="Nakayama T."/>
            <person name="Kamikawa R."/>
            <person name="Inagaki Y."/>
            <person name="Hashimoto T."/>
        </authorList>
    </citation>
    <scope>NUCLEOTIDE SEQUENCE [LARGE SCALE GENOMIC DNA]</scope>
    <source>
        <strain evidence="1">NY0173</strain>
    </source>
</reference>